<sequence length="799" mass="89303">MEEFRSVQLEDSVESVRFEQDAVEAPGNLKLKRRLAGMEPFSNNSMQSSKESSKHSVVTEKDEAEDVSLRKVDFRSLRVITTSFEGENGRPSHFLSIADENAQRFTFESRNLSSPGDLQPNSPGRDLRSFIDRDQKEIELLATAQGRRFWAQQQILDRRPEYVTPVSLKIFSGTWNVGGSEPEADLSDWLSADNCDYDVFAIGIEEVQPLVGMGAMTTDSSKGRDWTAHIEKTLKTVGDYVCVCARQMVGILLLVFVRAKHENAVKGVMTTEVGTGFMYKGGNKGAIASRMQIYESTFCFVACHLAAHQENVSRRNQDFSEVLRRIVFTEEKAQYSNLSALLFANESTITIPDQDLVVWLGDLNYRLDLPLEDVVRSVEAEDWETLLKHDQLNQALKSAHGAFLNFKEGKISFPPTYKCNKHEVGYDVGTESQTPRTPAWTDRILWKIHEKYDEKTSTDSATDGAENFRLQFLAELDSYRRHEVFGSDHRPVSAVFNVTASKLDQDKRANVFSEIHRKLLPKLDLTPHRINLEMVQLGYHPVESTVLSNEGIVPVEFEVDLEEVPDWLTVEPVQGTLPAASVVKLSVTANLTRNSELFEDRGYSVNGLSSQAFPLTSKLKINVRNAFPKTLDVESAFLNCSFLGSSLETMLEQYPSEEEHLPEPLLLLCKLLSRLDPSKFDETTPREEISSIFINIPTLGESVDILSASALGICLLEIIRSMDGGLIFGDAAAEIQLCDVTNPAIVNKIIEYLPEPNRTVARKVFATFNSTFEGDLSAWEALASAATASTCSTQTRLTG</sequence>
<evidence type="ECO:0000256" key="1">
    <source>
        <dbReference type="SAM" id="MobiDB-lite"/>
    </source>
</evidence>
<evidence type="ECO:0000313" key="4">
    <source>
        <dbReference type="Proteomes" id="UP001157974"/>
    </source>
</evidence>
<feature type="region of interest" description="Disordered" evidence="1">
    <location>
        <begin position="28"/>
        <end position="62"/>
    </location>
</feature>
<keyword evidence="4" id="KW-1185">Reference proteome</keyword>
<dbReference type="InterPro" id="IPR013783">
    <property type="entry name" value="Ig-like_fold"/>
</dbReference>
<proteinExistence type="predicted"/>
<dbReference type="GO" id="GO:0046856">
    <property type="term" value="P:phosphatidylinositol dephosphorylation"/>
    <property type="evidence" value="ECO:0007669"/>
    <property type="project" value="InterPro"/>
</dbReference>
<dbReference type="SUPFAM" id="SSF56219">
    <property type="entry name" value="DNase I-like"/>
    <property type="match status" value="1"/>
</dbReference>
<comment type="caution">
    <text evidence="3">The sequence shown here is derived from an EMBL/GenBank/DDBJ whole genome shotgun (WGS) entry which is preliminary data.</text>
</comment>
<dbReference type="AlphaFoldDB" id="A0AAV8UXL7"/>
<feature type="domain" description="Inositol polyphosphate-related phosphatase" evidence="2">
    <location>
        <begin position="166"/>
        <end position="504"/>
    </location>
</feature>
<evidence type="ECO:0000313" key="3">
    <source>
        <dbReference type="EMBL" id="KAJ8905797.1"/>
    </source>
</evidence>
<dbReference type="Pfam" id="PF22669">
    <property type="entry name" value="Exo_endo_phos2"/>
    <property type="match status" value="1"/>
</dbReference>
<dbReference type="SMART" id="SM00128">
    <property type="entry name" value="IPPc"/>
    <property type="match status" value="1"/>
</dbReference>
<dbReference type="InterPro" id="IPR046985">
    <property type="entry name" value="IP5"/>
</dbReference>
<accession>A0AAV8UXL7</accession>
<reference evidence="3 4" key="1">
    <citation type="journal article" date="2023" name="Nat. Commun.">
        <title>Origin of minicircular mitochondrial genomes in red algae.</title>
        <authorList>
            <person name="Lee Y."/>
            <person name="Cho C.H."/>
            <person name="Lee Y.M."/>
            <person name="Park S.I."/>
            <person name="Yang J.H."/>
            <person name="West J.A."/>
            <person name="Bhattacharya D."/>
            <person name="Yoon H.S."/>
        </authorList>
    </citation>
    <scope>NUCLEOTIDE SEQUENCE [LARGE SCALE GENOMIC DNA]</scope>
    <source>
        <strain evidence="3 4">CCMP1338</strain>
        <tissue evidence="3">Whole cell</tissue>
    </source>
</reference>
<dbReference type="EMBL" id="JAMWBK010000004">
    <property type="protein sequence ID" value="KAJ8905797.1"/>
    <property type="molecule type" value="Genomic_DNA"/>
</dbReference>
<feature type="compositionally biased region" description="Basic and acidic residues" evidence="1">
    <location>
        <begin position="51"/>
        <end position="62"/>
    </location>
</feature>
<protein>
    <recommendedName>
        <fullName evidence="2">Inositol polyphosphate-related phosphatase domain-containing protein</fullName>
    </recommendedName>
</protein>
<evidence type="ECO:0000259" key="2">
    <source>
        <dbReference type="SMART" id="SM00128"/>
    </source>
</evidence>
<dbReference type="Proteomes" id="UP001157974">
    <property type="component" value="Unassembled WGS sequence"/>
</dbReference>
<feature type="region of interest" description="Disordered" evidence="1">
    <location>
        <begin position="1"/>
        <end position="20"/>
    </location>
</feature>
<dbReference type="InterPro" id="IPR000300">
    <property type="entry name" value="IPPc"/>
</dbReference>
<dbReference type="InterPro" id="IPR036691">
    <property type="entry name" value="Endo/exonu/phosph_ase_sf"/>
</dbReference>
<dbReference type="PANTHER" id="PTHR11200:SF300">
    <property type="entry name" value="TYPE II INOSITOL 1,4,5-TRISPHOSPHATE 5-PHOSPHATASE"/>
    <property type="match status" value="1"/>
</dbReference>
<dbReference type="Gene3D" id="3.60.10.10">
    <property type="entry name" value="Endonuclease/exonuclease/phosphatase"/>
    <property type="match status" value="1"/>
</dbReference>
<organism evidence="3 4">
    <name type="scientific">Rhodosorus marinus</name>
    <dbReference type="NCBI Taxonomy" id="101924"/>
    <lineage>
        <taxon>Eukaryota</taxon>
        <taxon>Rhodophyta</taxon>
        <taxon>Stylonematophyceae</taxon>
        <taxon>Stylonematales</taxon>
        <taxon>Stylonemataceae</taxon>
        <taxon>Rhodosorus</taxon>
    </lineage>
</organism>
<dbReference type="GO" id="GO:0004439">
    <property type="term" value="F:phosphatidylinositol-4,5-bisphosphate 5-phosphatase activity"/>
    <property type="evidence" value="ECO:0007669"/>
    <property type="project" value="TreeGrafter"/>
</dbReference>
<name>A0AAV8UXL7_9RHOD</name>
<dbReference type="PANTHER" id="PTHR11200">
    <property type="entry name" value="INOSITOL 5-PHOSPHATASE"/>
    <property type="match status" value="1"/>
</dbReference>
<dbReference type="Gene3D" id="2.60.40.10">
    <property type="entry name" value="Immunoglobulins"/>
    <property type="match status" value="1"/>
</dbReference>
<gene>
    <name evidence="3" type="ORF">NDN08_002302</name>
</gene>